<dbReference type="InterPro" id="IPR006279">
    <property type="entry name" value="SoxD"/>
</dbReference>
<comment type="caution">
    <text evidence="1">The sequence shown here is derived from an EMBL/GenBank/DDBJ whole genome shotgun (WGS) entry which is preliminary data.</text>
</comment>
<gene>
    <name evidence="1" type="ORF">EYW49_17860</name>
</gene>
<proteinExistence type="predicted"/>
<dbReference type="RefSeq" id="WP_131310989.1">
    <property type="nucleotide sequence ID" value="NZ_SJFN01000032.1"/>
</dbReference>
<evidence type="ECO:0000313" key="2">
    <source>
        <dbReference type="Proteomes" id="UP000292781"/>
    </source>
</evidence>
<evidence type="ECO:0000313" key="1">
    <source>
        <dbReference type="EMBL" id="TBW34612.1"/>
    </source>
</evidence>
<dbReference type="EMBL" id="SJFN01000032">
    <property type="protein sequence ID" value="TBW34612.1"/>
    <property type="molecule type" value="Genomic_DNA"/>
</dbReference>
<keyword evidence="2" id="KW-1185">Reference proteome</keyword>
<accession>A0A4Q9VHJ0</accession>
<dbReference type="Gene3D" id="3.30.2270.10">
    <property type="entry name" value="Folate-binding superfamily"/>
    <property type="match status" value="1"/>
</dbReference>
<dbReference type="Proteomes" id="UP000292781">
    <property type="component" value="Unassembled WGS sequence"/>
</dbReference>
<name>A0A4Q9VHJ0_9HYPH</name>
<organism evidence="1 2">
    <name type="scientific">Siculibacillus lacustris</name>
    <dbReference type="NCBI Taxonomy" id="1549641"/>
    <lineage>
        <taxon>Bacteria</taxon>
        <taxon>Pseudomonadati</taxon>
        <taxon>Pseudomonadota</taxon>
        <taxon>Alphaproteobacteria</taxon>
        <taxon>Hyphomicrobiales</taxon>
        <taxon>Ancalomicrobiaceae</taxon>
        <taxon>Siculibacillus</taxon>
    </lineage>
</organism>
<dbReference type="AlphaFoldDB" id="A0A4Q9VHJ0"/>
<sequence length="102" mass="11168">MLLVPCPWCGPRPELEFVAAGEAHVARPSPDADPTALAEALYFRANTKGLIAERWRHLHGCGRFFNAVRHTVTDKFVMSYRPGDPAPDLARLAETLAAEAAL</sequence>
<reference evidence="1 2" key="1">
    <citation type="submission" date="2019-02" db="EMBL/GenBank/DDBJ databases">
        <title>Siculibacillus lacustris gen. nov., sp. nov., a new rosette-forming bacterium isolated from a freshwater crater lake (Lake St. Ana, Romania).</title>
        <authorList>
            <person name="Felfoldi T."/>
            <person name="Marton Z."/>
            <person name="Szabo A."/>
            <person name="Mentes A."/>
            <person name="Boka K."/>
            <person name="Marialigeti K."/>
            <person name="Mathe I."/>
            <person name="Koncz M."/>
            <person name="Schumann P."/>
            <person name="Toth E."/>
        </authorList>
    </citation>
    <scope>NUCLEOTIDE SEQUENCE [LARGE SCALE GENOMIC DNA]</scope>
    <source>
        <strain evidence="1 2">SA-279</strain>
    </source>
</reference>
<dbReference type="GO" id="GO:0008115">
    <property type="term" value="F:sarcosine oxidase activity"/>
    <property type="evidence" value="ECO:0007669"/>
    <property type="project" value="InterPro"/>
</dbReference>
<dbReference type="InterPro" id="IPR038561">
    <property type="entry name" value="SoxD_sf"/>
</dbReference>
<dbReference type="GO" id="GO:0046653">
    <property type="term" value="P:tetrahydrofolate metabolic process"/>
    <property type="evidence" value="ECO:0007669"/>
    <property type="project" value="InterPro"/>
</dbReference>
<protein>
    <submittedName>
        <fullName evidence="1">Sarcosine oxidase subunit delta</fullName>
    </submittedName>
</protein>
<dbReference type="Pfam" id="PF04267">
    <property type="entry name" value="SoxD"/>
    <property type="match status" value="1"/>
</dbReference>
<dbReference type="OrthoDB" id="7159274at2"/>